<dbReference type="Gene3D" id="3.30.530.20">
    <property type="match status" value="1"/>
</dbReference>
<accession>A0ABX0GX11</accession>
<evidence type="ECO:0000313" key="2">
    <source>
        <dbReference type="Proteomes" id="UP000800981"/>
    </source>
</evidence>
<proteinExistence type="predicted"/>
<name>A0ABX0GX11_9ACTN</name>
<keyword evidence="2" id="KW-1185">Reference proteome</keyword>
<dbReference type="InterPro" id="IPR019587">
    <property type="entry name" value="Polyketide_cyclase/dehydratase"/>
</dbReference>
<reference evidence="1 2" key="1">
    <citation type="submission" date="2020-03" db="EMBL/GenBank/DDBJ databases">
        <title>Two novel Motilibacter sp.</title>
        <authorList>
            <person name="Liu S."/>
        </authorList>
    </citation>
    <scope>NUCLEOTIDE SEQUENCE [LARGE SCALE GENOMIC DNA]</scope>
    <source>
        <strain evidence="1 2">E257</strain>
    </source>
</reference>
<sequence length="138" mass="14689">MASNQEFEATRGMPAPREVVYEVASDPALVHRWVPSLDEVSSTGPDVVHVHGNVGGQEVDAEGLYRARPEQFRVEWGSRGADAYAGWLQVHDSGAGSSDVTLHLSFFEAEAPAGLQELLDGSLDALAAEVQTRAGDAS</sequence>
<evidence type="ECO:0000313" key="1">
    <source>
        <dbReference type="EMBL" id="NHC14159.1"/>
    </source>
</evidence>
<organism evidence="1 2">
    <name type="scientific">Motilibacter deserti</name>
    <dbReference type="NCBI Taxonomy" id="2714956"/>
    <lineage>
        <taxon>Bacteria</taxon>
        <taxon>Bacillati</taxon>
        <taxon>Actinomycetota</taxon>
        <taxon>Actinomycetes</taxon>
        <taxon>Motilibacterales</taxon>
        <taxon>Motilibacteraceae</taxon>
        <taxon>Motilibacter</taxon>
    </lineage>
</organism>
<protein>
    <submittedName>
        <fullName evidence="1">SRPBCC family protein</fullName>
    </submittedName>
</protein>
<dbReference type="EMBL" id="JAANNP010000004">
    <property type="protein sequence ID" value="NHC14159.1"/>
    <property type="molecule type" value="Genomic_DNA"/>
</dbReference>
<dbReference type="InterPro" id="IPR023393">
    <property type="entry name" value="START-like_dom_sf"/>
</dbReference>
<dbReference type="Pfam" id="PF10604">
    <property type="entry name" value="Polyketide_cyc2"/>
    <property type="match status" value="1"/>
</dbReference>
<dbReference type="RefSeq" id="WP_166281393.1">
    <property type="nucleotide sequence ID" value="NZ_JAANNP010000004.1"/>
</dbReference>
<dbReference type="Proteomes" id="UP000800981">
    <property type="component" value="Unassembled WGS sequence"/>
</dbReference>
<comment type="caution">
    <text evidence="1">The sequence shown here is derived from an EMBL/GenBank/DDBJ whole genome shotgun (WGS) entry which is preliminary data.</text>
</comment>
<dbReference type="SUPFAM" id="SSF55961">
    <property type="entry name" value="Bet v1-like"/>
    <property type="match status" value="1"/>
</dbReference>
<gene>
    <name evidence="1" type="ORF">G9H71_10235</name>
</gene>